<dbReference type="SUPFAM" id="SSF53335">
    <property type="entry name" value="S-adenosyl-L-methionine-dependent methyltransferases"/>
    <property type="match status" value="1"/>
</dbReference>
<dbReference type="Pfam" id="PF04672">
    <property type="entry name" value="Methyltransf_19"/>
    <property type="match status" value="1"/>
</dbReference>
<dbReference type="InterPro" id="IPR006764">
    <property type="entry name" value="SAM_dep_MeTrfase_SAV2177_type"/>
</dbReference>
<dbReference type="PIRSF" id="PIRSF017393">
    <property type="entry name" value="MTase_SAV2177"/>
    <property type="match status" value="1"/>
</dbReference>
<comment type="caution">
    <text evidence="1">The sequence shown here is derived from an EMBL/GenBank/DDBJ whole genome shotgun (WGS) entry which is preliminary data.</text>
</comment>
<sequence length="278" mass="30901">MRIERGCVMEDRAGEPREVDLSTPNVARMYDYYLGGKDNFAADRDAAEKALEFAPQIRLAAQQNRAFMGRAVRHLAETGTRQFLDVGTGLPTQNNVHEVAQRVAPDARVVYVDNDPVVLTHGRAILGGAENVDIVQADLRRPEDILDDPEVRKRLDFDQPIAILLVAIVHFLPEGDGPDAIVARFRDALPPGGHLVLSHVCGEALPDSVPGVTEVYRHSTTPILARTPDRIRSFFGDLELLEPGVVNVAQWRPDSVETRRIAEKYRRPYFLAGVARKN</sequence>
<dbReference type="Gene3D" id="3.40.50.150">
    <property type="entry name" value="Vaccinia Virus protein VP39"/>
    <property type="match status" value="1"/>
</dbReference>
<gene>
    <name evidence="1" type="ORF">ACFFNX_29905</name>
</gene>
<keyword evidence="1" id="KW-0808">Transferase</keyword>
<dbReference type="GO" id="GO:0008168">
    <property type="term" value="F:methyltransferase activity"/>
    <property type="evidence" value="ECO:0007669"/>
    <property type="project" value="UniProtKB-KW"/>
</dbReference>
<organism evidence="1 2">
    <name type="scientific">Actinoallomurus acaciae</name>
    <dbReference type="NCBI Taxonomy" id="502577"/>
    <lineage>
        <taxon>Bacteria</taxon>
        <taxon>Bacillati</taxon>
        <taxon>Actinomycetota</taxon>
        <taxon>Actinomycetes</taxon>
        <taxon>Streptosporangiales</taxon>
        <taxon>Thermomonosporaceae</taxon>
        <taxon>Actinoallomurus</taxon>
    </lineage>
</organism>
<dbReference type="CDD" id="cd02440">
    <property type="entry name" value="AdoMet_MTases"/>
    <property type="match status" value="1"/>
</dbReference>
<accession>A0ABV5YMX0</accession>
<dbReference type="EMBL" id="JBHLZP010000273">
    <property type="protein sequence ID" value="MFB9836396.1"/>
    <property type="molecule type" value="Genomic_DNA"/>
</dbReference>
<dbReference type="InterPro" id="IPR029063">
    <property type="entry name" value="SAM-dependent_MTases_sf"/>
</dbReference>
<keyword evidence="1" id="KW-0489">Methyltransferase</keyword>
<evidence type="ECO:0000313" key="2">
    <source>
        <dbReference type="Proteomes" id="UP001589627"/>
    </source>
</evidence>
<dbReference type="RefSeq" id="WP_378209205.1">
    <property type="nucleotide sequence ID" value="NZ_JBHLZP010000273.1"/>
</dbReference>
<protein>
    <submittedName>
        <fullName evidence="1">SAM-dependent methyltransferase</fullName>
        <ecNumber evidence="1">2.1.1.-</ecNumber>
    </submittedName>
</protein>
<keyword evidence="2" id="KW-1185">Reference proteome</keyword>
<reference evidence="1 2" key="1">
    <citation type="submission" date="2024-09" db="EMBL/GenBank/DDBJ databases">
        <authorList>
            <person name="Sun Q."/>
            <person name="Mori K."/>
        </authorList>
    </citation>
    <scope>NUCLEOTIDE SEQUENCE [LARGE SCALE GENOMIC DNA]</scope>
    <source>
        <strain evidence="1 2">TBRC 0563</strain>
    </source>
</reference>
<dbReference type="EC" id="2.1.1.-" evidence="1"/>
<evidence type="ECO:0000313" key="1">
    <source>
        <dbReference type="EMBL" id="MFB9836396.1"/>
    </source>
</evidence>
<proteinExistence type="predicted"/>
<dbReference type="Proteomes" id="UP001589627">
    <property type="component" value="Unassembled WGS sequence"/>
</dbReference>
<name>A0ABV5YMX0_9ACTN</name>
<dbReference type="GO" id="GO:0032259">
    <property type="term" value="P:methylation"/>
    <property type="evidence" value="ECO:0007669"/>
    <property type="project" value="UniProtKB-KW"/>
</dbReference>